<organism evidence="2 3">
    <name type="scientific">Parafilimonas terrae</name>
    <dbReference type="NCBI Taxonomy" id="1465490"/>
    <lineage>
        <taxon>Bacteria</taxon>
        <taxon>Pseudomonadati</taxon>
        <taxon>Bacteroidota</taxon>
        <taxon>Chitinophagia</taxon>
        <taxon>Chitinophagales</taxon>
        <taxon>Chitinophagaceae</taxon>
        <taxon>Parafilimonas</taxon>
    </lineage>
</organism>
<dbReference type="InterPro" id="IPR002716">
    <property type="entry name" value="PIN_dom"/>
</dbReference>
<dbReference type="EMBL" id="FOXQ01000012">
    <property type="protein sequence ID" value="SFQ43125.1"/>
    <property type="molecule type" value="Genomic_DNA"/>
</dbReference>
<dbReference type="Gene3D" id="3.40.50.1010">
    <property type="entry name" value="5'-nuclease"/>
    <property type="match status" value="1"/>
</dbReference>
<sequence length="131" mass="15202">MDLLLDTHALIWFLEGDASLSETARKAIENIVNKKYISIISFYEIAIKLKTGKLKLRQPLNNYFQSALSYDIVVLPINEKYLSEYDNIPLFPVHKDPFDRLIIATAVVEKLEIITIDEKFSNYHELVSIVW</sequence>
<dbReference type="Proteomes" id="UP000199031">
    <property type="component" value="Unassembled WGS sequence"/>
</dbReference>
<gene>
    <name evidence="2" type="ORF">SAMN05444277_1128</name>
</gene>
<dbReference type="CDD" id="cd09872">
    <property type="entry name" value="PIN_Sll0205-like"/>
    <property type="match status" value="1"/>
</dbReference>
<protein>
    <submittedName>
        <fullName evidence="2">PIN domain nuclease, a component of toxin-antitoxin system (PIN domain)</fullName>
    </submittedName>
</protein>
<proteinExistence type="predicted"/>
<keyword evidence="3" id="KW-1185">Reference proteome</keyword>
<dbReference type="SUPFAM" id="SSF88723">
    <property type="entry name" value="PIN domain-like"/>
    <property type="match status" value="1"/>
</dbReference>
<dbReference type="InterPro" id="IPR052919">
    <property type="entry name" value="TA_system_RNase"/>
</dbReference>
<accession>A0A1I5YFY8</accession>
<dbReference type="InterPro" id="IPR029060">
    <property type="entry name" value="PIN-like_dom_sf"/>
</dbReference>
<dbReference type="OrthoDB" id="9798990at2"/>
<dbReference type="STRING" id="1465490.SAMN05444277_1128"/>
<reference evidence="2 3" key="1">
    <citation type="submission" date="2016-10" db="EMBL/GenBank/DDBJ databases">
        <authorList>
            <person name="de Groot N.N."/>
        </authorList>
    </citation>
    <scope>NUCLEOTIDE SEQUENCE [LARGE SCALE GENOMIC DNA]</scope>
    <source>
        <strain evidence="2 3">DSM 28286</strain>
    </source>
</reference>
<evidence type="ECO:0000313" key="3">
    <source>
        <dbReference type="Proteomes" id="UP000199031"/>
    </source>
</evidence>
<dbReference type="RefSeq" id="WP_090661216.1">
    <property type="nucleotide sequence ID" value="NZ_FOXQ01000012.1"/>
</dbReference>
<evidence type="ECO:0000259" key="1">
    <source>
        <dbReference type="Pfam" id="PF01850"/>
    </source>
</evidence>
<dbReference type="Pfam" id="PF01850">
    <property type="entry name" value="PIN"/>
    <property type="match status" value="1"/>
</dbReference>
<dbReference type="PANTHER" id="PTHR36173">
    <property type="entry name" value="RIBONUCLEASE VAPC16-RELATED"/>
    <property type="match status" value="1"/>
</dbReference>
<dbReference type="PANTHER" id="PTHR36173:SF2">
    <property type="entry name" value="RIBONUCLEASE VAPC16"/>
    <property type="match status" value="1"/>
</dbReference>
<name>A0A1I5YFY8_9BACT</name>
<evidence type="ECO:0000313" key="2">
    <source>
        <dbReference type="EMBL" id="SFQ43125.1"/>
    </source>
</evidence>
<feature type="domain" description="PIN" evidence="1">
    <location>
        <begin position="4"/>
        <end position="123"/>
    </location>
</feature>
<dbReference type="AlphaFoldDB" id="A0A1I5YFY8"/>
<dbReference type="InterPro" id="IPR041705">
    <property type="entry name" value="PIN_Sll0205"/>
</dbReference>